<feature type="domain" description="Reverse transcriptase Ty1/copia-type" evidence="1">
    <location>
        <begin position="1"/>
        <end position="73"/>
    </location>
</feature>
<evidence type="ECO:0000313" key="2">
    <source>
        <dbReference type="EMBL" id="KAK3018133.1"/>
    </source>
</evidence>
<dbReference type="AlphaFoldDB" id="A0AA89AXF9"/>
<keyword evidence="3" id="KW-1185">Reference proteome</keyword>
<protein>
    <recommendedName>
        <fullName evidence="1">Reverse transcriptase Ty1/copia-type domain-containing protein</fullName>
    </recommendedName>
</protein>
<organism evidence="2 3">
    <name type="scientific">Escallonia herrerae</name>
    <dbReference type="NCBI Taxonomy" id="1293975"/>
    <lineage>
        <taxon>Eukaryota</taxon>
        <taxon>Viridiplantae</taxon>
        <taxon>Streptophyta</taxon>
        <taxon>Embryophyta</taxon>
        <taxon>Tracheophyta</taxon>
        <taxon>Spermatophyta</taxon>
        <taxon>Magnoliopsida</taxon>
        <taxon>eudicotyledons</taxon>
        <taxon>Gunneridae</taxon>
        <taxon>Pentapetalae</taxon>
        <taxon>asterids</taxon>
        <taxon>campanulids</taxon>
        <taxon>Escalloniales</taxon>
        <taxon>Escalloniaceae</taxon>
        <taxon>Escallonia</taxon>
    </lineage>
</organism>
<dbReference type="Pfam" id="PF07727">
    <property type="entry name" value="RVT_2"/>
    <property type="match status" value="1"/>
</dbReference>
<name>A0AA89AXF9_9ASTE</name>
<dbReference type="InterPro" id="IPR013103">
    <property type="entry name" value="RVT_2"/>
</dbReference>
<reference evidence="2" key="1">
    <citation type="submission" date="2022-12" db="EMBL/GenBank/DDBJ databases">
        <title>Draft genome assemblies for two species of Escallonia (Escalloniales).</title>
        <authorList>
            <person name="Chanderbali A."/>
            <person name="Dervinis C."/>
            <person name="Anghel I."/>
            <person name="Soltis D."/>
            <person name="Soltis P."/>
            <person name="Zapata F."/>
        </authorList>
    </citation>
    <scope>NUCLEOTIDE SEQUENCE</scope>
    <source>
        <strain evidence="2">UCBG64.0493</strain>
        <tissue evidence="2">Leaf</tissue>
    </source>
</reference>
<sequence>MIITGSDLDGISILKQDLNHYIEMKDLGTLGYFLELEVSTTPDRYNLSQAKYASDLLSHVGLIDSKTPSTPLEPNVWLTPHDGTSLRDPTLYGTLVGSLVYLTVTHPDIAYVVHLVSQFLSAPYTTHFATVLRIRYIKGTLFHGLHFQFIPFLSYMHILMLIGLGIPPIDALQLFFDFFLVPHLFPGKVRNRLSQLVLVPKLNTEHWLK</sequence>
<dbReference type="PANTHER" id="PTHR11439:SF461">
    <property type="entry name" value="OS10G0432200 PROTEIN"/>
    <property type="match status" value="1"/>
</dbReference>
<comment type="caution">
    <text evidence="2">The sequence shown here is derived from an EMBL/GenBank/DDBJ whole genome shotgun (WGS) entry which is preliminary data.</text>
</comment>
<gene>
    <name evidence="2" type="ORF">RJ639_004891</name>
</gene>
<dbReference type="PANTHER" id="PTHR11439">
    <property type="entry name" value="GAG-POL-RELATED RETROTRANSPOSON"/>
    <property type="match status" value="1"/>
</dbReference>
<accession>A0AA89AXF9</accession>
<dbReference type="Proteomes" id="UP001188597">
    <property type="component" value="Unassembled WGS sequence"/>
</dbReference>
<evidence type="ECO:0000313" key="3">
    <source>
        <dbReference type="Proteomes" id="UP001188597"/>
    </source>
</evidence>
<evidence type="ECO:0000259" key="1">
    <source>
        <dbReference type="Pfam" id="PF07727"/>
    </source>
</evidence>
<dbReference type="EMBL" id="JAVXUP010000955">
    <property type="protein sequence ID" value="KAK3018133.1"/>
    <property type="molecule type" value="Genomic_DNA"/>
</dbReference>
<proteinExistence type="predicted"/>